<dbReference type="Pfam" id="PF26341">
    <property type="entry name" value="AAA_SelU"/>
    <property type="match status" value="1"/>
</dbReference>
<organism evidence="3 4">
    <name type="scientific">Roseinatronobacter monicus</name>
    <dbReference type="NCBI Taxonomy" id="393481"/>
    <lineage>
        <taxon>Bacteria</taxon>
        <taxon>Pseudomonadati</taxon>
        <taxon>Pseudomonadota</taxon>
        <taxon>Alphaproteobacteria</taxon>
        <taxon>Rhodobacterales</taxon>
        <taxon>Paracoccaceae</taxon>
        <taxon>Roseinatronobacter</taxon>
    </lineage>
</organism>
<dbReference type="AlphaFoldDB" id="A0A543KFZ0"/>
<dbReference type="RefSeq" id="WP_142082366.1">
    <property type="nucleotide sequence ID" value="NZ_VFPT01000001.1"/>
</dbReference>
<name>A0A543KFZ0_9RHOB</name>
<dbReference type="PANTHER" id="PTHR30401">
    <property type="entry name" value="TRNA 2-SELENOURIDINE SYNTHASE"/>
    <property type="match status" value="1"/>
</dbReference>
<dbReference type="Gene3D" id="3.40.250.10">
    <property type="entry name" value="Rhodanese-like domain"/>
    <property type="match status" value="1"/>
</dbReference>
<evidence type="ECO:0000259" key="2">
    <source>
        <dbReference type="PROSITE" id="PS50206"/>
    </source>
</evidence>
<dbReference type="InterPro" id="IPR036873">
    <property type="entry name" value="Rhodanese-like_dom_sf"/>
</dbReference>
<feature type="domain" description="Rhodanese" evidence="2">
    <location>
        <begin position="18"/>
        <end position="135"/>
    </location>
</feature>
<dbReference type="GO" id="GO:0002098">
    <property type="term" value="P:tRNA wobble uridine modification"/>
    <property type="evidence" value="ECO:0007669"/>
    <property type="project" value="InterPro"/>
</dbReference>
<dbReference type="EMBL" id="VFPT01000001">
    <property type="protein sequence ID" value="TQM93998.1"/>
    <property type="molecule type" value="Genomic_DNA"/>
</dbReference>
<dbReference type="InterPro" id="IPR058840">
    <property type="entry name" value="AAA_SelU"/>
</dbReference>
<evidence type="ECO:0000256" key="1">
    <source>
        <dbReference type="ARBA" id="ARBA00023266"/>
    </source>
</evidence>
<dbReference type="CDD" id="cd01520">
    <property type="entry name" value="RHOD_YbbB"/>
    <property type="match status" value="1"/>
</dbReference>
<dbReference type="OrthoDB" id="9808735at2"/>
<proteinExistence type="predicted"/>
<dbReference type="Pfam" id="PF00581">
    <property type="entry name" value="Rhodanese"/>
    <property type="match status" value="1"/>
</dbReference>
<dbReference type="NCBIfam" id="NF008750">
    <property type="entry name" value="PRK11784.1-2"/>
    <property type="match status" value="1"/>
</dbReference>
<keyword evidence="1" id="KW-0711">Selenium</keyword>
<dbReference type="GO" id="GO:0004792">
    <property type="term" value="F:thiosulfate-cyanide sulfurtransferase activity"/>
    <property type="evidence" value="ECO:0007669"/>
    <property type="project" value="InterPro"/>
</dbReference>
<evidence type="ECO:0000313" key="4">
    <source>
        <dbReference type="Proteomes" id="UP000320582"/>
    </source>
</evidence>
<keyword evidence="4" id="KW-1185">Reference proteome</keyword>
<dbReference type="SUPFAM" id="SSF52821">
    <property type="entry name" value="Rhodanese/Cell cycle control phosphatase"/>
    <property type="match status" value="1"/>
</dbReference>
<dbReference type="InterPro" id="IPR001763">
    <property type="entry name" value="Rhodanese-like_dom"/>
</dbReference>
<dbReference type="Proteomes" id="UP000320582">
    <property type="component" value="Unassembled WGS sequence"/>
</dbReference>
<dbReference type="SMART" id="SM00450">
    <property type="entry name" value="RHOD"/>
    <property type="match status" value="1"/>
</dbReference>
<dbReference type="InterPro" id="IPR017582">
    <property type="entry name" value="SelU"/>
</dbReference>
<accession>A0A543KFZ0</accession>
<dbReference type="PROSITE" id="PS00380">
    <property type="entry name" value="RHODANESE_1"/>
    <property type="match status" value="1"/>
</dbReference>
<dbReference type="NCBIfam" id="NF008752">
    <property type="entry name" value="PRK11784.1-4"/>
    <property type="match status" value="1"/>
</dbReference>
<dbReference type="InterPro" id="IPR001307">
    <property type="entry name" value="Thiosulphate_STrfase_CS"/>
</dbReference>
<dbReference type="GO" id="GO:0043828">
    <property type="term" value="F:tRNA 2-selenouridine synthase activity"/>
    <property type="evidence" value="ECO:0007669"/>
    <property type="project" value="InterPro"/>
</dbReference>
<dbReference type="NCBIfam" id="TIGR03167">
    <property type="entry name" value="tRNA_sel_U_synt"/>
    <property type="match status" value="1"/>
</dbReference>
<comment type="caution">
    <text evidence="3">The sequence shown here is derived from an EMBL/GenBank/DDBJ whole genome shotgun (WGS) entry which is preliminary data.</text>
</comment>
<gene>
    <name evidence="3" type="ORF">BD293_2653</name>
</gene>
<evidence type="ECO:0000313" key="3">
    <source>
        <dbReference type="EMBL" id="TQM93998.1"/>
    </source>
</evidence>
<sequence length="361" mass="39423">MNFVLNTLQHLQTARFDTVIDARAPAEFAEDHLPGAINLPVLDDDERARVGTIYKQDSPFTARKLGAALVAQNAAHHLLGALADKPGDWQPLLYCWRGGQRSGSFATILRQIGWRAEVLEGGYKSYRKLVQTLLYDGTFPAPILLIDGGTGSAKTEILARVAARGGQVIDLEGLAVHRGSLFGGLTPQPSQKMFETHLAQAICALDPTRPVLIEAESNRIGDIRLPPALWRAMQAAPRVQIDAPVAARAAYSLRAYSEFAEQPDKLGAVIEGLRPYQPAAQIEAWRALAATGDFATLAESLIAAHYDPSYQRMRKGQQAVLRIALDDLSEKSQEIAADRVFQQMIHRESESATFAGPLTPR</sequence>
<reference evidence="3 4" key="1">
    <citation type="submission" date="2019-06" db="EMBL/GenBank/DDBJ databases">
        <title>Genomic Encyclopedia of Archaeal and Bacterial Type Strains, Phase II (KMG-II): from individual species to whole genera.</title>
        <authorList>
            <person name="Goeker M."/>
        </authorList>
    </citation>
    <scope>NUCLEOTIDE SEQUENCE [LARGE SCALE GENOMIC DNA]</scope>
    <source>
        <strain evidence="3 4">DSM 18423</strain>
    </source>
</reference>
<dbReference type="PANTHER" id="PTHR30401:SF0">
    <property type="entry name" value="TRNA 2-SELENOURIDINE SYNTHASE"/>
    <property type="match status" value="1"/>
</dbReference>
<protein>
    <submittedName>
        <fullName evidence="3">tRNA 2-selenouridine synthase</fullName>
    </submittedName>
</protein>
<dbReference type="PROSITE" id="PS50206">
    <property type="entry name" value="RHODANESE_3"/>
    <property type="match status" value="1"/>
</dbReference>